<sequence>MISELLRVREAIERKRIDKAIKIAEKIRDSYWRSYALKWIAQELAKDDPKKAREIALSIPIISLRRDALLYVTYELAEVGKFRDAVETAKMIEDKYTKRKAFRKISTEIAEILKKSNLIEVNLSDLGLDEEDIPLLEPLPEGIKYEKGKLILTEDVSIVKGIEEESNEVVEVGEPSVKRNVVTFEERRGERINLEDLPEPFRSSYLEELGLRKIEEGKLEEAVKILEELKVGGPLPRLLFFVGKCNDLRKVVRPIDRLLLVYKAFLLYDYEEAFSVFSTLFLDLMDKNPWKLLRLLKFLSFELLSEGKRRGNKKLIEVSKKLFKEAQRQSSSFSMNLFA</sequence>
<gene>
    <name evidence="1" type="ORF">HA331_00140</name>
</gene>
<dbReference type="Gene3D" id="1.25.40.10">
    <property type="entry name" value="Tetratricopeptide repeat domain"/>
    <property type="match status" value="1"/>
</dbReference>
<dbReference type="InterPro" id="IPR011990">
    <property type="entry name" value="TPR-like_helical_dom_sf"/>
</dbReference>
<organism evidence="1 2">
    <name type="scientific">Pyrococcus horikoshii</name>
    <dbReference type="NCBI Taxonomy" id="53953"/>
    <lineage>
        <taxon>Archaea</taxon>
        <taxon>Methanobacteriati</taxon>
        <taxon>Methanobacteriota</taxon>
        <taxon>Thermococci</taxon>
        <taxon>Thermococcales</taxon>
        <taxon>Thermococcaceae</taxon>
        <taxon>Pyrococcus</taxon>
    </lineage>
</organism>
<accession>A0A832WGK2</accession>
<dbReference type="EMBL" id="DUJN01000001">
    <property type="protein sequence ID" value="HII60185.1"/>
    <property type="molecule type" value="Genomic_DNA"/>
</dbReference>
<dbReference type="RefSeq" id="WP_010884699.1">
    <property type="nucleotide sequence ID" value="NZ_DUJN01000001.1"/>
</dbReference>
<dbReference type="OMA" id="KFLAFEM"/>
<dbReference type="GeneID" id="1442933"/>
<evidence type="ECO:0000313" key="1">
    <source>
        <dbReference type="EMBL" id="HII60185.1"/>
    </source>
</evidence>
<dbReference type="AlphaFoldDB" id="A0A832WGK2"/>
<name>A0A832WGK2_PYRHR</name>
<protein>
    <submittedName>
        <fullName evidence="1">Uncharacterized protein</fullName>
    </submittedName>
</protein>
<comment type="caution">
    <text evidence="1">The sequence shown here is derived from an EMBL/GenBank/DDBJ whole genome shotgun (WGS) entry which is preliminary data.</text>
</comment>
<reference evidence="1" key="1">
    <citation type="journal article" date="2020" name="bioRxiv">
        <title>A rank-normalized archaeal taxonomy based on genome phylogeny resolves widespread incomplete and uneven classifications.</title>
        <authorList>
            <person name="Rinke C."/>
            <person name="Chuvochina M."/>
            <person name="Mussig A.J."/>
            <person name="Chaumeil P.-A."/>
            <person name="Waite D.W."/>
            <person name="Whitman W.B."/>
            <person name="Parks D.H."/>
            <person name="Hugenholtz P."/>
        </authorList>
    </citation>
    <scope>NUCLEOTIDE SEQUENCE</scope>
    <source>
        <strain evidence="1">UBA8834</strain>
    </source>
</reference>
<evidence type="ECO:0000313" key="2">
    <source>
        <dbReference type="Proteomes" id="UP000617544"/>
    </source>
</evidence>
<dbReference type="Proteomes" id="UP000617544">
    <property type="component" value="Unassembled WGS sequence"/>
</dbReference>
<proteinExistence type="predicted"/>